<dbReference type="SMART" id="SM00915">
    <property type="entry name" value="Jacalin"/>
    <property type="match status" value="2"/>
</dbReference>
<keyword evidence="2" id="KW-0430">Lectin</keyword>
<dbReference type="InterPro" id="IPR001229">
    <property type="entry name" value="Jacalin-like_lectin_dom"/>
</dbReference>
<feature type="domain" description="Jacalin-type lectin" evidence="5">
    <location>
        <begin position="181"/>
        <end position="333"/>
    </location>
</feature>
<sequence length="334" mass="35857">MGGTRSNEGCITLGPWGGSQGEDWVIMPEGGFLKKITIVHAGVIDRIRFQSDCHTGKTETSIFGGDGGNKTDMILIDYPDEYLTNISGTIGQFGGSTVVMSLCFRTNQIRYGPYGNSDKGTPFSYDGKDGMIVGFYGRAGKYIDSVGIYVIPKSLALYPNFACRDKSSHGLCCKMSALGMASGAGPWGAAGGKPWDDGVFSHVKQIRVYLGVSLKVFCGVQFEYVKRDGNSVLSQMHGGTRGDKTEVVNFDGEKEYLTGISGFYGPVEVNGLEGITSISFHTNKKMYGPYGQESGEGFVCFTSTSSSSSPGKVVGFHGRNGDFLIAIGVHMEYF</sequence>
<evidence type="ECO:0000256" key="2">
    <source>
        <dbReference type="ARBA" id="ARBA00022734"/>
    </source>
</evidence>
<evidence type="ECO:0000313" key="6">
    <source>
        <dbReference type="EMBL" id="CAH1442809.1"/>
    </source>
</evidence>
<dbReference type="AlphaFoldDB" id="A0AAU9NYJ1"/>
<dbReference type="PANTHER" id="PTHR47293:SF66">
    <property type="entry name" value="JACALIN-RELATED LECTIN 11-RELATED"/>
    <property type="match status" value="1"/>
</dbReference>
<evidence type="ECO:0000256" key="3">
    <source>
        <dbReference type="ARBA" id="ARBA00022737"/>
    </source>
</evidence>
<keyword evidence="3" id="KW-0677">Repeat</keyword>
<dbReference type="InterPro" id="IPR033734">
    <property type="entry name" value="Jacalin-like_lectin_dom_plant"/>
</dbReference>
<evidence type="ECO:0000256" key="1">
    <source>
        <dbReference type="ARBA" id="ARBA00006568"/>
    </source>
</evidence>
<reference evidence="6 7" key="1">
    <citation type="submission" date="2022-01" db="EMBL/GenBank/DDBJ databases">
        <authorList>
            <person name="Xiong W."/>
            <person name="Schranz E."/>
        </authorList>
    </citation>
    <scope>NUCLEOTIDE SEQUENCE [LARGE SCALE GENOMIC DNA]</scope>
</reference>
<keyword evidence="7" id="KW-1185">Reference proteome</keyword>
<comment type="caution">
    <text evidence="6">The sequence shown here is derived from an EMBL/GenBank/DDBJ whole genome shotgun (WGS) entry which is preliminary data.</text>
</comment>
<dbReference type="EMBL" id="CAKMRJ010005412">
    <property type="protein sequence ID" value="CAH1442809.1"/>
    <property type="molecule type" value="Genomic_DNA"/>
</dbReference>
<comment type="similarity">
    <text evidence="1">Belongs to the jacalin lectin family.</text>
</comment>
<dbReference type="SUPFAM" id="SSF51101">
    <property type="entry name" value="Mannose-binding lectins"/>
    <property type="match status" value="2"/>
</dbReference>
<dbReference type="GO" id="GO:0030246">
    <property type="term" value="F:carbohydrate binding"/>
    <property type="evidence" value="ECO:0007669"/>
    <property type="project" value="UniProtKB-KW"/>
</dbReference>
<dbReference type="CDD" id="cd09612">
    <property type="entry name" value="Jacalin"/>
    <property type="match status" value="2"/>
</dbReference>
<proteinExistence type="inferred from homology"/>
<evidence type="ECO:0000259" key="4">
    <source>
        <dbReference type="PROSITE" id="PS51222"/>
    </source>
</evidence>
<organism evidence="6 7">
    <name type="scientific">Lactuca virosa</name>
    <dbReference type="NCBI Taxonomy" id="75947"/>
    <lineage>
        <taxon>Eukaryota</taxon>
        <taxon>Viridiplantae</taxon>
        <taxon>Streptophyta</taxon>
        <taxon>Embryophyta</taxon>
        <taxon>Tracheophyta</taxon>
        <taxon>Spermatophyta</taxon>
        <taxon>Magnoliopsida</taxon>
        <taxon>eudicotyledons</taxon>
        <taxon>Gunneridae</taxon>
        <taxon>Pentapetalae</taxon>
        <taxon>asterids</taxon>
        <taxon>campanulids</taxon>
        <taxon>Asterales</taxon>
        <taxon>Asteraceae</taxon>
        <taxon>Cichorioideae</taxon>
        <taxon>Cichorieae</taxon>
        <taxon>Lactucinae</taxon>
        <taxon>Lactuca</taxon>
    </lineage>
</organism>
<accession>A0AAU9NYJ1</accession>
<dbReference type="InterPro" id="IPR013989">
    <property type="entry name" value="Dev_and_cell_death_domain"/>
</dbReference>
<dbReference type="PANTHER" id="PTHR47293">
    <property type="entry name" value="JACALIN-RELATED LECTIN 3"/>
    <property type="match status" value="1"/>
</dbReference>
<name>A0AAU9NYJ1_9ASTR</name>
<evidence type="ECO:0000259" key="5">
    <source>
        <dbReference type="PROSITE" id="PS51752"/>
    </source>
</evidence>
<dbReference type="Pfam" id="PF01419">
    <property type="entry name" value="Jacalin"/>
    <property type="match status" value="2"/>
</dbReference>
<dbReference type="Gene3D" id="2.100.10.30">
    <property type="entry name" value="Jacalin-like lectin domain"/>
    <property type="match status" value="2"/>
</dbReference>
<feature type="domain" description="DCD" evidence="4">
    <location>
        <begin position="291"/>
        <end position="334"/>
    </location>
</feature>
<dbReference type="PROSITE" id="PS51222">
    <property type="entry name" value="DCD"/>
    <property type="match status" value="1"/>
</dbReference>
<dbReference type="InterPro" id="IPR036404">
    <property type="entry name" value="Jacalin-like_lectin_dom_sf"/>
</dbReference>
<protein>
    <submittedName>
        <fullName evidence="6">Uncharacterized protein</fullName>
    </submittedName>
</protein>
<feature type="domain" description="Jacalin-type lectin" evidence="5">
    <location>
        <begin position="10"/>
        <end position="152"/>
    </location>
</feature>
<dbReference type="PROSITE" id="PS51752">
    <property type="entry name" value="JACALIN_LECTIN"/>
    <property type="match status" value="2"/>
</dbReference>
<dbReference type="Proteomes" id="UP001157418">
    <property type="component" value="Unassembled WGS sequence"/>
</dbReference>
<evidence type="ECO:0000313" key="7">
    <source>
        <dbReference type="Proteomes" id="UP001157418"/>
    </source>
</evidence>
<gene>
    <name evidence="6" type="ORF">LVIROSA_LOCUS28775</name>
</gene>